<evidence type="ECO:0000313" key="2">
    <source>
        <dbReference type="Proteomes" id="UP000054815"/>
    </source>
</evidence>
<protein>
    <submittedName>
        <fullName evidence="1">Uncharacterized protein</fullName>
    </submittedName>
</protein>
<name>A0A0V0WJK3_TRIPS</name>
<dbReference type="EMBL" id="JYDU01000964">
    <property type="protein sequence ID" value="KRX75964.1"/>
    <property type="molecule type" value="Genomic_DNA"/>
</dbReference>
<dbReference type="AlphaFoldDB" id="A0A0V0WJK3"/>
<proteinExistence type="predicted"/>
<reference evidence="1 2" key="1">
    <citation type="submission" date="2015-01" db="EMBL/GenBank/DDBJ databases">
        <title>Evolution of Trichinella species and genotypes.</title>
        <authorList>
            <person name="Korhonen P.K."/>
            <person name="Edoardo P."/>
            <person name="Giuseppe L.R."/>
            <person name="Gasser R.B."/>
        </authorList>
    </citation>
    <scope>NUCLEOTIDE SEQUENCE [LARGE SCALE GENOMIC DNA]</scope>
    <source>
        <strain evidence="1">ISS141</strain>
    </source>
</reference>
<evidence type="ECO:0000313" key="1">
    <source>
        <dbReference type="EMBL" id="KRX75964.1"/>
    </source>
</evidence>
<sequence>MGNTKTQELCRILQKRLKSCKDNNVSILEHRGVIYNDPRSALDPKFPNDHNITWTDVRSSDIIYASPTTTQHS</sequence>
<comment type="caution">
    <text evidence="1">The sequence shown here is derived from an EMBL/GenBank/DDBJ whole genome shotgun (WGS) entry which is preliminary data.</text>
</comment>
<dbReference type="Proteomes" id="UP000054815">
    <property type="component" value="Unassembled WGS sequence"/>
</dbReference>
<gene>
    <name evidence="1" type="ORF">T4E_12209</name>
</gene>
<organism evidence="1 2">
    <name type="scientific">Trichinella pseudospiralis</name>
    <name type="common">Parasitic roundworm</name>
    <dbReference type="NCBI Taxonomy" id="6337"/>
    <lineage>
        <taxon>Eukaryota</taxon>
        <taxon>Metazoa</taxon>
        <taxon>Ecdysozoa</taxon>
        <taxon>Nematoda</taxon>
        <taxon>Enoplea</taxon>
        <taxon>Dorylaimia</taxon>
        <taxon>Trichinellida</taxon>
        <taxon>Trichinellidae</taxon>
        <taxon>Trichinella</taxon>
    </lineage>
</organism>
<accession>A0A0V0WJK3</accession>